<dbReference type="Proteomes" id="UP000251960">
    <property type="component" value="Chromosome 3"/>
</dbReference>
<reference evidence="2" key="1">
    <citation type="journal article" date="2018" name="Nat. Genet.">
        <title>Extensive intraspecific gene order and gene structural variations between Mo17 and other maize genomes.</title>
        <authorList>
            <person name="Sun S."/>
            <person name="Zhou Y."/>
            <person name="Chen J."/>
            <person name="Shi J."/>
            <person name="Zhao H."/>
            <person name="Zhao H."/>
            <person name="Song W."/>
            <person name="Zhang M."/>
            <person name="Cui Y."/>
            <person name="Dong X."/>
            <person name="Liu H."/>
            <person name="Ma X."/>
            <person name="Jiao Y."/>
            <person name="Wang B."/>
            <person name="Wei X."/>
            <person name="Stein J.C."/>
            <person name="Glaubitz J.C."/>
            <person name="Lu F."/>
            <person name="Yu G."/>
            <person name="Liang C."/>
            <person name="Fengler K."/>
            <person name="Li B."/>
            <person name="Rafalski A."/>
            <person name="Schnable P.S."/>
            <person name="Ware D.H."/>
            <person name="Buckler E.S."/>
            <person name="Lai J."/>
        </authorList>
    </citation>
    <scope>NUCLEOTIDE SEQUENCE [LARGE SCALE GENOMIC DNA]</scope>
    <source>
        <tissue evidence="2">Seedling</tissue>
    </source>
</reference>
<sequence>MASVDIGGRKEEQRCCSALRTVAAMGQRRAPRRPSLEQRHVGVSSMPEAKSILRAGRGRGKTPGGRAMAWECRRGNGVVRKTTGDPESYRGRSLPGDWLTWAARRSALA</sequence>
<feature type="region of interest" description="Disordered" evidence="1">
    <location>
        <begin position="26"/>
        <end position="68"/>
    </location>
</feature>
<accession>A0A3L6FSF4</accession>
<proteinExistence type="predicted"/>
<evidence type="ECO:0000313" key="2">
    <source>
        <dbReference type="EMBL" id="PWZ34507.1"/>
    </source>
</evidence>
<dbReference type="EMBL" id="NCVQ01000004">
    <property type="protein sequence ID" value="PWZ34507.1"/>
    <property type="molecule type" value="Genomic_DNA"/>
</dbReference>
<name>A0A3L6FSF4_MAIZE</name>
<organism evidence="2">
    <name type="scientific">Zea mays</name>
    <name type="common">Maize</name>
    <dbReference type="NCBI Taxonomy" id="4577"/>
    <lineage>
        <taxon>Eukaryota</taxon>
        <taxon>Viridiplantae</taxon>
        <taxon>Streptophyta</taxon>
        <taxon>Embryophyta</taxon>
        <taxon>Tracheophyta</taxon>
        <taxon>Spermatophyta</taxon>
        <taxon>Magnoliopsida</taxon>
        <taxon>Liliopsida</taxon>
        <taxon>Poales</taxon>
        <taxon>Poaceae</taxon>
        <taxon>PACMAD clade</taxon>
        <taxon>Panicoideae</taxon>
        <taxon>Andropogonodae</taxon>
        <taxon>Andropogoneae</taxon>
        <taxon>Tripsacinae</taxon>
        <taxon>Zea</taxon>
    </lineage>
</organism>
<dbReference type="AlphaFoldDB" id="A0A3L6FSF4"/>
<evidence type="ECO:0000256" key="1">
    <source>
        <dbReference type="SAM" id="MobiDB-lite"/>
    </source>
</evidence>
<gene>
    <name evidence="2" type="ORF">Zm00014a_017380</name>
</gene>
<protein>
    <submittedName>
        <fullName evidence="2">Uncharacterized protein</fullName>
    </submittedName>
</protein>
<comment type="caution">
    <text evidence="2">The sequence shown here is derived from an EMBL/GenBank/DDBJ whole genome shotgun (WGS) entry which is preliminary data.</text>
</comment>